<keyword evidence="10" id="KW-1185">Reference proteome</keyword>
<protein>
    <submittedName>
        <fullName evidence="9">FAD binding domain protein</fullName>
    </submittedName>
</protein>
<evidence type="ECO:0000256" key="3">
    <source>
        <dbReference type="ARBA" id="ARBA00022630"/>
    </source>
</evidence>
<keyword evidence="7" id="KW-1133">Transmembrane helix</keyword>
<dbReference type="AlphaFoldDB" id="A0A9P6LJX0"/>
<feature type="domain" description="FAD-binding" evidence="8">
    <location>
        <begin position="8"/>
        <end position="173"/>
    </location>
</feature>
<evidence type="ECO:0000256" key="2">
    <source>
        <dbReference type="ARBA" id="ARBA00007992"/>
    </source>
</evidence>
<evidence type="ECO:0000256" key="4">
    <source>
        <dbReference type="ARBA" id="ARBA00022827"/>
    </source>
</evidence>
<dbReference type="RefSeq" id="XP_038745564.1">
    <property type="nucleotide sequence ID" value="XM_038889266.1"/>
</dbReference>
<reference evidence="9" key="2">
    <citation type="submission" date="2020-11" db="EMBL/GenBank/DDBJ databases">
        <title>Whole genome sequencing of Colletotrichum sp.</title>
        <authorList>
            <person name="Li H."/>
        </authorList>
    </citation>
    <scope>NUCLEOTIDE SEQUENCE</scope>
    <source>
        <strain evidence="9">CkLH20</strain>
    </source>
</reference>
<dbReference type="InterPro" id="IPR002938">
    <property type="entry name" value="FAD-bd"/>
</dbReference>
<gene>
    <name evidence="9" type="ORF">CkaCkLH20_06549</name>
</gene>
<dbReference type="GO" id="GO:0004497">
    <property type="term" value="F:monooxygenase activity"/>
    <property type="evidence" value="ECO:0007669"/>
    <property type="project" value="UniProtKB-KW"/>
</dbReference>
<dbReference type="InterPro" id="IPR036188">
    <property type="entry name" value="FAD/NAD-bd_sf"/>
</dbReference>
<dbReference type="GeneID" id="62162340"/>
<organism evidence="9 10">
    <name type="scientific">Colletotrichum karsti</name>
    <dbReference type="NCBI Taxonomy" id="1095194"/>
    <lineage>
        <taxon>Eukaryota</taxon>
        <taxon>Fungi</taxon>
        <taxon>Dikarya</taxon>
        <taxon>Ascomycota</taxon>
        <taxon>Pezizomycotina</taxon>
        <taxon>Sordariomycetes</taxon>
        <taxon>Hypocreomycetidae</taxon>
        <taxon>Glomerellales</taxon>
        <taxon>Glomerellaceae</taxon>
        <taxon>Colletotrichum</taxon>
        <taxon>Colletotrichum boninense species complex</taxon>
    </lineage>
</organism>
<evidence type="ECO:0000313" key="9">
    <source>
        <dbReference type="EMBL" id="KAF9876103.1"/>
    </source>
</evidence>
<feature type="domain" description="FAD-binding" evidence="8">
    <location>
        <begin position="303"/>
        <end position="351"/>
    </location>
</feature>
<comment type="cofactor">
    <cofactor evidence="1">
        <name>FAD</name>
        <dbReference type="ChEBI" id="CHEBI:57692"/>
    </cofactor>
</comment>
<dbReference type="PANTHER" id="PTHR47356">
    <property type="entry name" value="FAD-DEPENDENT MONOOXYGENASE ASQG-RELATED"/>
    <property type="match status" value="1"/>
</dbReference>
<keyword evidence="3" id="KW-0285">Flavoprotein</keyword>
<keyword evidence="7" id="KW-0812">Transmembrane</keyword>
<evidence type="ECO:0000256" key="5">
    <source>
        <dbReference type="ARBA" id="ARBA00023002"/>
    </source>
</evidence>
<keyword evidence="7" id="KW-0472">Membrane</keyword>
<evidence type="ECO:0000256" key="7">
    <source>
        <dbReference type="SAM" id="Phobius"/>
    </source>
</evidence>
<reference evidence="9" key="1">
    <citation type="submission" date="2020-03" db="EMBL/GenBank/DDBJ databases">
        <authorList>
            <person name="He L."/>
        </authorList>
    </citation>
    <scope>NUCLEOTIDE SEQUENCE</scope>
    <source>
        <strain evidence="9">CkLH20</strain>
    </source>
</reference>
<keyword evidence="6" id="KW-0503">Monooxygenase</keyword>
<dbReference type="OrthoDB" id="10029326at2759"/>
<sequence>MSPEKRQTTVVIVGSGLTGLTFALMMQGLGVDYLLLEAYGSCTPNIGASIALQPQGLRVLHQLGLWEDIQDLWQPVVKTALVDVETGKMHFTDTTAMLKERHGYGVGFFNRHDLVSVLHKHIREKNRLLVNQKVVRIDGLEDKAIVHTAAGDVFEAQMVLGADGVHSSVRKEMWRNAEMAGPGIIPEQDKQDITCDWATCFGVSKHTEKMSPGFVGSLTGNGYNAGWMRGKGERTFTFWTFRLPENMRKCTYDTIPRFTKEDHRMAIEKAKEWAAKAPRTGGLDVDFSKLYDERDPEHSGITALPHFVLRKWHFGRIVVIGDAAHKFNPLPGQGGMNCIVSAATLVNCLQESLGAEMKVSAVWIMASLNKAFTDLTEIRVPAVLDAVNRSEDAMNFTGWSSSMNRFWFKTLLPVLPNFYHADGASSMLKTGRALKGWELPDVAHTVLYDDEQEGLVKKSNGLDSNMVTAAAVLGGAFVVARALQQHSSFVAGSLKV</sequence>
<keyword evidence="5" id="KW-0560">Oxidoreductase</keyword>
<comment type="caution">
    <text evidence="9">The sequence shown here is derived from an EMBL/GenBank/DDBJ whole genome shotgun (WGS) entry which is preliminary data.</text>
</comment>
<comment type="similarity">
    <text evidence="2">Belongs to the paxM FAD-dependent monooxygenase family.</text>
</comment>
<dbReference type="GO" id="GO:0071949">
    <property type="term" value="F:FAD binding"/>
    <property type="evidence" value="ECO:0007669"/>
    <property type="project" value="InterPro"/>
</dbReference>
<dbReference type="EMBL" id="JAATWM020000019">
    <property type="protein sequence ID" value="KAF9876103.1"/>
    <property type="molecule type" value="Genomic_DNA"/>
</dbReference>
<dbReference type="Proteomes" id="UP000781932">
    <property type="component" value="Unassembled WGS sequence"/>
</dbReference>
<evidence type="ECO:0000256" key="6">
    <source>
        <dbReference type="ARBA" id="ARBA00023033"/>
    </source>
</evidence>
<dbReference type="Gene3D" id="3.50.50.60">
    <property type="entry name" value="FAD/NAD(P)-binding domain"/>
    <property type="match status" value="1"/>
</dbReference>
<proteinExistence type="inferred from homology"/>
<name>A0A9P6LJX0_9PEZI</name>
<dbReference type="PRINTS" id="PR00420">
    <property type="entry name" value="RNGMNOXGNASE"/>
</dbReference>
<dbReference type="InterPro" id="IPR050562">
    <property type="entry name" value="FAD_mOase_fung"/>
</dbReference>
<keyword evidence="4" id="KW-0274">FAD</keyword>
<dbReference type="SUPFAM" id="SSF51905">
    <property type="entry name" value="FAD/NAD(P)-binding domain"/>
    <property type="match status" value="1"/>
</dbReference>
<dbReference type="Pfam" id="PF01494">
    <property type="entry name" value="FAD_binding_3"/>
    <property type="match status" value="2"/>
</dbReference>
<dbReference type="PANTHER" id="PTHR47356:SF2">
    <property type="entry name" value="FAD-BINDING DOMAIN-CONTAINING PROTEIN-RELATED"/>
    <property type="match status" value="1"/>
</dbReference>
<evidence type="ECO:0000256" key="1">
    <source>
        <dbReference type="ARBA" id="ARBA00001974"/>
    </source>
</evidence>
<feature type="transmembrane region" description="Helical" evidence="7">
    <location>
        <begin position="12"/>
        <end position="36"/>
    </location>
</feature>
<accession>A0A9P6LJX0</accession>
<evidence type="ECO:0000313" key="10">
    <source>
        <dbReference type="Proteomes" id="UP000781932"/>
    </source>
</evidence>
<evidence type="ECO:0000259" key="8">
    <source>
        <dbReference type="Pfam" id="PF01494"/>
    </source>
</evidence>